<proteinExistence type="predicted"/>
<comment type="caution">
    <text evidence="1">The sequence shown here is derived from an EMBL/GenBank/DDBJ whole genome shotgun (WGS) entry which is preliminary data.</text>
</comment>
<gene>
    <name evidence="1" type="ORF">ACFQV2_32595</name>
</gene>
<protein>
    <submittedName>
        <fullName evidence="1">IniB N-terminal domain-containing protein</fullName>
    </submittedName>
</protein>
<evidence type="ECO:0000313" key="2">
    <source>
        <dbReference type="Proteomes" id="UP001596512"/>
    </source>
</evidence>
<evidence type="ECO:0000313" key="1">
    <source>
        <dbReference type="EMBL" id="MFC7617459.1"/>
    </source>
</evidence>
<dbReference type="InterPro" id="IPR049709">
    <property type="entry name" value="IniB-like_N"/>
</dbReference>
<dbReference type="Proteomes" id="UP001596512">
    <property type="component" value="Unassembled WGS sequence"/>
</dbReference>
<sequence length="62" mass="6422">MITPDQTLHDFVLTLLTDDAARSAFAADPGSCLSAAGLDDITATDVSDVIPLVVDYAPRAST</sequence>
<dbReference type="NCBIfam" id="NF038175">
    <property type="entry name" value="IniB_NTERM"/>
    <property type="match status" value="1"/>
</dbReference>
<organism evidence="1 2">
    <name type="scientific">Actinokineospora soli</name>
    <dbReference type="NCBI Taxonomy" id="1048753"/>
    <lineage>
        <taxon>Bacteria</taxon>
        <taxon>Bacillati</taxon>
        <taxon>Actinomycetota</taxon>
        <taxon>Actinomycetes</taxon>
        <taxon>Pseudonocardiales</taxon>
        <taxon>Pseudonocardiaceae</taxon>
        <taxon>Actinokineospora</taxon>
    </lineage>
</organism>
<keyword evidence="2" id="KW-1185">Reference proteome</keyword>
<reference evidence="2" key="1">
    <citation type="journal article" date="2019" name="Int. J. Syst. Evol. Microbiol.">
        <title>The Global Catalogue of Microorganisms (GCM) 10K type strain sequencing project: providing services to taxonomists for standard genome sequencing and annotation.</title>
        <authorList>
            <consortium name="The Broad Institute Genomics Platform"/>
            <consortium name="The Broad Institute Genome Sequencing Center for Infectious Disease"/>
            <person name="Wu L."/>
            <person name="Ma J."/>
        </authorList>
    </citation>
    <scope>NUCLEOTIDE SEQUENCE [LARGE SCALE GENOMIC DNA]</scope>
    <source>
        <strain evidence="2">JCM 17695</strain>
    </source>
</reference>
<dbReference type="EMBL" id="JBHTEY010000004">
    <property type="protein sequence ID" value="MFC7617459.1"/>
    <property type="molecule type" value="Genomic_DNA"/>
</dbReference>
<name>A0ABW2TWK1_9PSEU</name>
<accession>A0ABW2TWK1</accession>